<dbReference type="PRINTS" id="PR00133">
    <property type="entry name" value="GLHYDRLASE3"/>
</dbReference>
<accession>A0A6L9SCW6</accession>
<dbReference type="InterPro" id="IPR019800">
    <property type="entry name" value="Glyco_hydro_3_AS"/>
</dbReference>
<dbReference type="InterPro" id="IPR036962">
    <property type="entry name" value="Glyco_hydro_3_N_sf"/>
</dbReference>
<evidence type="ECO:0000256" key="1">
    <source>
        <dbReference type="ARBA" id="ARBA00001231"/>
    </source>
</evidence>
<evidence type="ECO:0000256" key="4">
    <source>
        <dbReference type="ARBA" id="ARBA00022801"/>
    </source>
</evidence>
<dbReference type="Gene3D" id="3.20.20.300">
    <property type="entry name" value="Glycoside hydrolase, family 3, N-terminal domain"/>
    <property type="match status" value="1"/>
</dbReference>
<dbReference type="Pfam" id="PF00933">
    <property type="entry name" value="Glyco_hydro_3"/>
    <property type="match status" value="1"/>
</dbReference>
<dbReference type="InterPro" id="IPR050226">
    <property type="entry name" value="NagZ_Beta-hexosaminidase"/>
</dbReference>
<organism evidence="8 9">
    <name type="scientific">Phytoactinopolyspora halotolerans</name>
    <dbReference type="NCBI Taxonomy" id="1981512"/>
    <lineage>
        <taxon>Bacteria</taxon>
        <taxon>Bacillati</taxon>
        <taxon>Actinomycetota</taxon>
        <taxon>Actinomycetes</taxon>
        <taxon>Jiangellales</taxon>
        <taxon>Jiangellaceae</taxon>
        <taxon>Phytoactinopolyspora</taxon>
    </lineage>
</organism>
<feature type="region of interest" description="Disordered" evidence="6">
    <location>
        <begin position="453"/>
        <end position="484"/>
    </location>
</feature>
<evidence type="ECO:0000313" key="9">
    <source>
        <dbReference type="Proteomes" id="UP000475214"/>
    </source>
</evidence>
<dbReference type="Proteomes" id="UP000475214">
    <property type="component" value="Unassembled WGS sequence"/>
</dbReference>
<evidence type="ECO:0000313" key="8">
    <source>
        <dbReference type="EMBL" id="NEE02917.1"/>
    </source>
</evidence>
<dbReference type="InterPro" id="IPR001764">
    <property type="entry name" value="Glyco_hydro_3_N"/>
</dbReference>
<name>A0A6L9SCW6_9ACTN</name>
<dbReference type="SUPFAM" id="SSF51445">
    <property type="entry name" value="(Trans)glycosidases"/>
    <property type="match status" value="1"/>
</dbReference>
<proteinExistence type="inferred from homology"/>
<comment type="catalytic activity">
    <reaction evidence="1">
        <text>Hydrolysis of terminal non-reducing N-acetyl-D-hexosamine residues in N-acetyl-beta-D-hexosaminides.</text>
        <dbReference type="EC" id="3.2.1.52"/>
    </reaction>
</comment>
<feature type="domain" description="Glycoside hydrolase family 3 N-terminal" evidence="7">
    <location>
        <begin position="3"/>
        <end position="312"/>
    </location>
</feature>
<dbReference type="AlphaFoldDB" id="A0A6L9SCW6"/>
<dbReference type="GO" id="GO:0005975">
    <property type="term" value="P:carbohydrate metabolic process"/>
    <property type="evidence" value="ECO:0007669"/>
    <property type="project" value="InterPro"/>
</dbReference>
<dbReference type="GO" id="GO:0009254">
    <property type="term" value="P:peptidoglycan turnover"/>
    <property type="evidence" value="ECO:0007669"/>
    <property type="project" value="TreeGrafter"/>
</dbReference>
<keyword evidence="5" id="KW-0326">Glycosidase</keyword>
<evidence type="ECO:0000259" key="7">
    <source>
        <dbReference type="Pfam" id="PF00933"/>
    </source>
</evidence>
<dbReference type="PROSITE" id="PS00775">
    <property type="entry name" value="GLYCOSYL_HYDROL_F3"/>
    <property type="match status" value="1"/>
</dbReference>
<dbReference type="EC" id="3.2.1.52" evidence="3"/>
<gene>
    <name evidence="8" type="ORF">G1H10_22390</name>
</gene>
<reference evidence="8 9" key="1">
    <citation type="submission" date="2020-02" db="EMBL/GenBank/DDBJ databases">
        <authorList>
            <person name="Li X.-J."/>
            <person name="Han X.-M."/>
        </authorList>
    </citation>
    <scope>NUCLEOTIDE SEQUENCE [LARGE SCALE GENOMIC DNA]</scope>
    <source>
        <strain evidence="8 9">CCTCC AB 2017055</strain>
    </source>
</reference>
<dbReference type="InterPro" id="IPR017853">
    <property type="entry name" value="GH"/>
</dbReference>
<comment type="similarity">
    <text evidence="2">Belongs to the glycosyl hydrolase 3 family.</text>
</comment>
<keyword evidence="4" id="KW-0378">Hydrolase</keyword>
<dbReference type="GO" id="GO:0004563">
    <property type="term" value="F:beta-N-acetylhexosaminidase activity"/>
    <property type="evidence" value="ECO:0007669"/>
    <property type="project" value="UniProtKB-EC"/>
</dbReference>
<evidence type="ECO:0000256" key="5">
    <source>
        <dbReference type="ARBA" id="ARBA00023295"/>
    </source>
</evidence>
<dbReference type="PANTHER" id="PTHR30480:SF13">
    <property type="entry name" value="BETA-HEXOSAMINIDASE"/>
    <property type="match status" value="1"/>
</dbReference>
<comment type="caution">
    <text evidence="8">The sequence shown here is derived from an EMBL/GenBank/DDBJ whole genome shotgun (WGS) entry which is preliminary data.</text>
</comment>
<evidence type="ECO:0000256" key="6">
    <source>
        <dbReference type="SAM" id="MobiDB-lite"/>
    </source>
</evidence>
<protein>
    <recommendedName>
        <fullName evidence="3">beta-N-acetylhexosaminidase</fullName>
        <ecNumber evidence="3">3.2.1.52</ecNumber>
    </recommendedName>
</protein>
<evidence type="ECO:0000256" key="3">
    <source>
        <dbReference type="ARBA" id="ARBA00012663"/>
    </source>
</evidence>
<dbReference type="PANTHER" id="PTHR30480">
    <property type="entry name" value="BETA-HEXOSAMINIDASE-RELATED"/>
    <property type="match status" value="1"/>
</dbReference>
<keyword evidence="9" id="KW-1185">Reference proteome</keyword>
<evidence type="ECO:0000256" key="2">
    <source>
        <dbReference type="ARBA" id="ARBA00005336"/>
    </source>
</evidence>
<sequence>MTVEELAGQVIMAGYAGLDAPVDLVTELNLGGVIVMGDNIDDPDQLRDVTQEVQEADGRPYPVMVGVDQEGGTVARVRSPATEFPTYMALGAARDAELATDVARASGEELRAMGFTMVFAPVADVTSGPDDPTIGSRSASSDPGVVGEMVTASLRGYADAGIVAVAKHFPGHGSVPADSHEELPVQEAPLARLREHDFVPFQAAVDDGAPAVMVGHIDVQAVDPGVPSSLSADVVDLLRSDLGFDGLVVTDAQDMAAITEEYGAGDAAVRALEAGADLVLMPADVRAAHAAIVDAVDDGRLAERVVERAATRGVATMLHQQAGGDAPGEDSIGAHEQLSYRASLEAITVATGRCDGPYVGDSIRVVGAEEQDRARLTEAAQAAGLTVSDDGDVVRLLGAGADGSGAGDVVVALDTPYVLGRSDASTKIALYGRTPAAFRALVDVLRGAETAHGRLPTDVDGVDQLGCPSAPRGTETPSAPPDAP</sequence>
<dbReference type="EMBL" id="JAAGOA010000018">
    <property type="protein sequence ID" value="NEE02917.1"/>
    <property type="molecule type" value="Genomic_DNA"/>
</dbReference>